<reference evidence="2" key="1">
    <citation type="submission" date="2020-09" db="EMBL/GenBank/DDBJ databases">
        <title>Draft Genome Sequence of Paenibacillus sp. WST5.</title>
        <authorList>
            <person name="Bao Z."/>
        </authorList>
    </citation>
    <scope>NUCLEOTIDE SEQUENCE</scope>
    <source>
        <strain evidence="2">WST5</strain>
    </source>
</reference>
<name>A0A926KPF3_9BACL</name>
<accession>A0A926KPF3</accession>
<organism evidence="2 3">
    <name type="scientific">Paenibacillus sedimenti</name>
    <dbReference type="NCBI Taxonomy" id="2770274"/>
    <lineage>
        <taxon>Bacteria</taxon>
        <taxon>Bacillati</taxon>
        <taxon>Bacillota</taxon>
        <taxon>Bacilli</taxon>
        <taxon>Bacillales</taxon>
        <taxon>Paenibacillaceae</taxon>
        <taxon>Paenibacillus</taxon>
    </lineage>
</organism>
<comment type="caution">
    <text evidence="2">The sequence shown here is derived from an EMBL/GenBank/DDBJ whole genome shotgun (WGS) entry which is preliminary data.</text>
</comment>
<evidence type="ECO:0000313" key="3">
    <source>
        <dbReference type="Proteomes" id="UP000650466"/>
    </source>
</evidence>
<dbReference type="AlphaFoldDB" id="A0A926KPF3"/>
<evidence type="ECO:0000256" key="1">
    <source>
        <dbReference type="SAM" id="MobiDB-lite"/>
    </source>
</evidence>
<protein>
    <submittedName>
        <fullName evidence="2">Uncharacterized protein</fullName>
    </submittedName>
</protein>
<dbReference type="SUPFAM" id="SSF53448">
    <property type="entry name" value="Nucleotide-diphospho-sugar transferases"/>
    <property type="match status" value="1"/>
</dbReference>
<dbReference type="InterPro" id="IPR029044">
    <property type="entry name" value="Nucleotide-diphossugar_trans"/>
</dbReference>
<dbReference type="Proteomes" id="UP000650466">
    <property type="component" value="Unassembled WGS sequence"/>
</dbReference>
<dbReference type="RefSeq" id="WP_188175400.1">
    <property type="nucleotide sequence ID" value="NZ_JACVVD010000005.1"/>
</dbReference>
<feature type="region of interest" description="Disordered" evidence="1">
    <location>
        <begin position="351"/>
        <end position="377"/>
    </location>
</feature>
<keyword evidence="3" id="KW-1185">Reference proteome</keyword>
<proteinExistence type="predicted"/>
<gene>
    <name evidence="2" type="ORF">ICC18_15815</name>
</gene>
<sequence length="377" mass="44263">MDKNNTLLILDLLQSWLEIRKVVSATLELNASCEDLARKRFIITLLAHQDEEVLAAQLDNIRFYNPDAGIVLYNGGPDQDFAKHLNVCKFPYSHPLKYGNLAPFLWEVMKWLEDLHIEYKYLMNLDHDMLFVKHGFETFLDERMAQSDCMGWRLQNSHEHPDSLPIRGMSREWHKWQPVFKTDHFLSYFNPGQVYTHDIVRRMLSYVDHATVDQMLVNSKTFALEEVFFVTLALACGGRIREYPEGSEYNDMVHWGANITFANVLQSRQNPYYYWIHPIKGEELITLSQQLRTMSVEGPAGQQQLDEKVEPIQPITRIPNRNGSLYMQAKRKKNVIRKNFICKNAKRVIKKRKKTTKSIPKKKRKHAISRNLAKKRR</sequence>
<dbReference type="EMBL" id="JACVVD010000005">
    <property type="protein sequence ID" value="MBD0381589.1"/>
    <property type="molecule type" value="Genomic_DNA"/>
</dbReference>
<evidence type="ECO:0000313" key="2">
    <source>
        <dbReference type="EMBL" id="MBD0381589.1"/>
    </source>
</evidence>